<accession>A0A498Q6T2</accession>
<proteinExistence type="predicted"/>
<keyword evidence="2" id="KW-1185">Reference proteome</keyword>
<dbReference type="AlphaFoldDB" id="A0A498Q6T2"/>
<dbReference type="EMBL" id="UPHQ01000165">
    <property type="protein sequence ID" value="VBA40689.1"/>
    <property type="molecule type" value="Genomic_DNA"/>
</dbReference>
<sequence length="55" mass="5769">MASDGFEGEHGAGPVEFVHRRDGLGAGVFVPLLSGAEEVDAVVSPHVWPSLVLDR</sequence>
<organism evidence="1 2">
    <name type="scientific">Mycobacterium innocens</name>
    <dbReference type="NCBI Taxonomy" id="2341083"/>
    <lineage>
        <taxon>Bacteria</taxon>
        <taxon>Bacillati</taxon>
        <taxon>Actinomycetota</taxon>
        <taxon>Actinomycetes</taxon>
        <taxon>Mycobacteriales</taxon>
        <taxon>Mycobacteriaceae</taxon>
        <taxon>Mycobacterium</taxon>
    </lineage>
</organism>
<dbReference type="Proteomes" id="UP000267289">
    <property type="component" value="Unassembled WGS sequence"/>
</dbReference>
<gene>
    <name evidence="1" type="ORF">LAUMK13_03184</name>
</gene>
<name>A0A498Q6T2_9MYCO</name>
<reference evidence="1 2" key="1">
    <citation type="submission" date="2018-09" db="EMBL/GenBank/DDBJ databases">
        <authorList>
            <person name="Tagini F."/>
        </authorList>
    </citation>
    <scope>NUCLEOTIDE SEQUENCE [LARGE SCALE GENOMIC DNA]</scope>
    <source>
        <strain evidence="1 2">MK13</strain>
    </source>
</reference>
<evidence type="ECO:0000313" key="1">
    <source>
        <dbReference type="EMBL" id="VBA40689.1"/>
    </source>
</evidence>
<evidence type="ECO:0000313" key="2">
    <source>
        <dbReference type="Proteomes" id="UP000267289"/>
    </source>
</evidence>
<protein>
    <submittedName>
        <fullName evidence="1">Uncharacterized protein</fullName>
    </submittedName>
</protein>